<dbReference type="GO" id="GO:0006629">
    <property type="term" value="P:lipid metabolic process"/>
    <property type="evidence" value="ECO:0007669"/>
    <property type="project" value="InterPro"/>
</dbReference>
<dbReference type="SUPFAM" id="SSF51695">
    <property type="entry name" value="PLC-like phosphodiesterases"/>
    <property type="match status" value="1"/>
</dbReference>
<feature type="domain" description="GP-PDE" evidence="2">
    <location>
        <begin position="42"/>
        <end position="297"/>
    </location>
</feature>
<dbReference type="InterPro" id="IPR030395">
    <property type="entry name" value="GP_PDE_dom"/>
</dbReference>
<dbReference type="CDD" id="cd08561">
    <property type="entry name" value="GDPD_cytoplasmic_ScUgpQ2_like"/>
    <property type="match status" value="1"/>
</dbReference>
<feature type="chain" id="PRO_5043545161" evidence="1">
    <location>
        <begin position="21"/>
        <end position="301"/>
    </location>
</feature>
<proteinExistence type="predicted"/>
<dbReference type="InterPro" id="IPR017946">
    <property type="entry name" value="PLC-like_Pdiesterase_TIM-brl"/>
</dbReference>
<evidence type="ECO:0000313" key="4">
    <source>
        <dbReference type="Proteomes" id="UP001178322"/>
    </source>
</evidence>
<reference evidence="3" key="1">
    <citation type="submission" date="2023-05" db="EMBL/GenBank/DDBJ databases">
        <title>Comparative genomics of Bacillaceae isolates and their secondary metabolite potential.</title>
        <authorList>
            <person name="Song L."/>
            <person name="Nielsen L.J."/>
            <person name="Mohite O."/>
            <person name="Xu X."/>
            <person name="Weber T."/>
            <person name="Kovacs A.T."/>
        </authorList>
    </citation>
    <scope>NUCLEOTIDE SEQUENCE</scope>
    <source>
        <strain evidence="3">LY1</strain>
    </source>
</reference>
<dbReference type="PANTHER" id="PTHR46211:SF1">
    <property type="entry name" value="GLYCEROPHOSPHODIESTER PHOSPHODIESTERASE, CYTOPLASMIC"/>
    <property type="match status" value="1"/>
</dbReference>
<evidence type="ECO:0000259" key="2">
    <source>
        <dbReference type="PROSITE" id="PS51704"/>
    </source>
</evidence>
<dbReference type="GO" id="GO:0008081">
    <property type="term" value="F:phosphoric diester hydrolase activity"/>
    <property type="evidence" value="ECO:0007669"/>
    <property type="project" value="InterPro"/>
</dbReference>
<sequence>MGKKTKIALAIAAASAAAWAGSKAISKPQQRESKQALQFDHPIILAHRGGALLAPEHTMPAFKKASQLGVDGFEIDIRLTKDEEIIVFHDDTVHRTTDGYGLIADMTLAEINALNHGYQFEDLNGEFPYRNEKVDVVTLRELLEAYPNMLVNIDIKDAPDTYEGSLMPSKLWRLIEELGAENRVVVTSFYGEQIDRFNLYAQNQVALGAGEIDVRKAFASFSSQFGHLYHPRVDVFQIPPKSGVITLDSPKFIQFLSNLNIPVHYWTINDGETMKKLIRNGAKGIITDRPDVAVEYLQTQE</sequence>
<evidence type="ECO:0000256" key="1">
    <source>
        <dbReference type="SAM" id="SignalP"/>
    </source>
</evidence>
<keyword evidence="1" id="KW-0732">Signal</keyword>
<feature type="signal peptide" evidence="1">
    <location>
        <begin position="1"/>
        <end position="20"/>
    </location>
</feature>
<dbReference type="RefSeq" id="WP_283871052.1">
    <property type="nucleotide sequence ID" value="NZ_CP126101.1"/>
</dbReference>
<accession>A0AAX3WY42</accession>
<gene>
    <name evidence="3" type="ORF">QNH24_05205</name>
</gene>
<dbReference type="Pfam" id="PF03009">
    <property type="entry name" value="GDPD"/>
    <property type="match status" value="1"/>
</dbReference>
<evidence type="ECO:0000313" key="3">
    <source>
        <dbReference type="EMBL" id="WHY52635.1"/>
    </source>
</evidence>
<dbReference type="PROSITE" id="PS51704">
    <property type="entry name" value="GP_PDE"/>
    <property type="match status" value="1"/>
</dbReference>
<dbReference type="EMBL" id="CP126101">
    <property type="protein sequence ID" value="WHY52635.1"/>
    <property type="molecule type" value="Genomic_DNA"/>
</dbReference>
<dbReference type="PANTHER" id="PTHR46211">
    <property type="entry name" value="GLYCEROPHOSPHORYL DIESTER PHOSPHODIESTERASE"/>
    <property type="match status" value="1"/>
</dbReference>
<organism evidence="3 4">
    <name type="scientific">Lysinibacillus pakistanensis</name>
    <dbReference type="NCBI Taxonomy" id="759811"/>
    <lineage>
        <taxon>Bacteria</taxon>
        <taxon>Bacillati</taxon>
        <taxon>Bacillota</taxon>
        <taxon>Bacilli</taxon>
        <taxon>Bacillales</taxon>
        <taxon>Bacillaceae</taxon>
        <taxon>Lysinibacillus</taxon>
    </lineage>
</organism>
<dbReference type="Gene3D" id="3.20.20.190">
    <property type="entry name" value="Phosphatidylinositol (PI) phosphodiesterase"/>
    <property type="match status" value="1"/>
</dbReference>
<name>A0AAX3WY42_9BACI</name>
<dbReference type="AlphaFoldDB" id="A0AAX3WY42"/>
<protein>
    <submittedName>
        <fullName evidence="3">Glycerophosphodiester phosphodiesterase</fullName>
    </submittedName>
</protein>
<dbReference type="Proteomes" id="UP001178322">
    <property type="component" value="Chromosome"/>
</dbReference>